<dbReference type="PANTHER" id="PTHR42756">
    <property type="entry name" value="TRANSCRIPTIONAL REGULATOR, MARR"/>
    <property type="match status" value="1"/>
</dbReference>
<dbReference type="SUPFAM" id="SSF46785">
    <property type="entry name" value="Winged helix' DNA-binding domain"/>
    <property type="match status" value="1"/>
</dbReference>
<dbReference type="Proteomes" id="UP001597214">
    <property type="component" value="Unassembled WGS sequence"/>
</dbReference>
<reference evidence="6" key="1">
    <citation type="journal article" date="2019" name="Int. J. Syst. Evol. Microbiol.">
        <title>The Global Catalogue of Microorganisms (GCM) 10K type strain sequencing project: providing services to taxonomists for standard genome sequencing and annotation.</title>
        <authorList>
            <consortium name="The Broad Institute Genomics Platform"/>
            <consortium name="The Broad Institute Genome Sequencing Center for Infectious Disease"/>
            <person name="Wu L."/>
            <person name="Ma J."/>
        </authorList>
    </citation>
    <scope>NUCLEOTIDE SEQUENCE [LARGE SCALE GENOMIC DNA]</scope>
    <source>
        <strain evidence="6">CCUG 49339</strain>
    </source>
</reference>
<dbReference type="InterPro" id="IPR036390">
    <property type="entry name" value="WH_DNA-bd_sf"/>
</dbReference>
<accession>A0ABW4LJD6</accession>
<dbReference type="InterPro" id="IPR000835">
    <property type="entry name" value="HTH_MarR-typ"/>
</dbReference>
<evidence type="ECO:0000259" key="4">
    <source>
        <dbReference type="PROSITE" id="PS50995"/>
    </source>
</evidence>
<organism evidence="5 6">
    <name type="scientific">Bacillus salitolerans</name>
    <dbReference type="NCBI Taxonomy" id="1437434"/>
    <lineage>
        <taxon>Bacteria</taxon>
        <taxon>Bacillati</taxon>
        <taxon>Bacillota</taxon>
        <taxon>Bacilli</taxon>
        <taxon>Bacillales</taxon>
        <taxon>Bacillaceae</taxon>
        <taxon>Bacillus</taxon>
    </lineage>
</organism>
<evidence type="ECO:0000313" key="5">
    <source>
        <dbReference type="EMBL" id="MFD1735226.1"/>
    </source>
</evidence>
<keyword evidence="3" id="KW-0804">Transcription</keyword>
<dbReference type="PANTHER" id="PTHR42756:SF1">
    <property type="entry name" value="TRANSCRIPTIONAL REPRESSOR OF EMRAB OPERON"/>
    <property type="match status" value="1"/>
</dbReference>
<feature type="domain" description="HTH marR-type" evidence="4">
    <location>
        <begin position="3"/>
        <end position="138"/>
    </location>
</feature>
<evidence type="ECO:0000313" key="6">
    <source>
        <dbReference type="Proteomes" id="UP001597214"/>
    </source>
</evidence>
<name>A0ABW4LJD6_9BACI</name>
<gene>
    <name evidence="5" type="ORF">ACFSCX_01485</name>
</gene>
<keyword evidence="6" id="KW-1185">Reference proteome</keyword>
<evidence type="ECO:0000256" key="3">
    <source>
        <dbReference type="ARBA" id="ARBA00023163"/>
    </source>
</evidence>
<dbReference type="EMBL" id="JBHUEM010000002">
    <property type="protein sequence ID" value="MFD1735226.1"/>
    <property type="molecule type" value="Genomic_DNA"/>
</dbReference>
<dbReference type="InterPro" id="IPR036388">
    <property type="entry name" value="WH-like_DNA-bd_sf"/>
</dbReference>
<proteinExistence type="predicted"/>
<dbReference type="PROSITE" id="PS50995">
    <property type="entry name" value="HTH_MARR_2"/>
    <property type="match status" value="1"/>
</dbReference>
<dbReference type="SMART" id="SM00347">
    <property type="entry name" value="HTH_MARR"/>
    <property type="match status" value="1"/>
</dbReference>
<protein>
    <submittedName>
        <fullName evidence="5">MarR family winged helix-turn-helix transcriptional regulator</fullName>
    </submittedName>
</protein>
<evidence type="ECO:0000256" key="1">
    <source>
        <dbReference type="ARBA" id="ARBA00023015"/>
    </source>
</evidence>
<comment type="caution">
    <text evidence="5">The sequence shown here is derived from an EMBL/GenBank/DDBJ whole genome shotgun (WGS) entry which is preliminary data.</text>
</comment>
<sequence length="139" mass="15920">MDRDELMKNLERTMQGTFRALQKGMNSILGDNINRSEFYLLRFLKENGPAKVSLISSELKVTASHITAVGDSLVTKGYIERNRSSEDRRIVELSLSDHGKQLFNDLNLRRTQYLYSTLDDLTDAEISELITLFNKFNLG</sequence>
<keyword evidence="1" id="KW-0805">Transcription regulation</keyword>
<dbReference type="Pfam" id="PF01047">
    <property type="entry name" value="MarR"/>
    <property type="match status" value="1"/>
</dbReference>
<dbReference type="RefSeq" id="WP_377926329.1">
    <property type="nucleotide sequence ID" value="NZ_JBHUEM010000002.1"/>
</dbReference>
<evidence type="ECO:0000256" key="2">
    <source>
        <dbReference type="ARBA" id="ARBA00023125"/>
    </source>
</evidence>
<dbReference type="Gene3D" id="1.10.10.10">
    <property type="entry name" value="Winged helix-like DNA-binding domain superfamily/Winged helix DNA-binding domain"/>
    <property type="match status" value="1"/>
</dbReference>
<keyword evidence="2" id="KW-0238">DNA-binding</keyword>